<organism evidence="1 2">
    <name type="scientific">Oribacterium sinus</name>
    <dbReference type="NCBI Taxonomy" id="237576"/>
    <lineage>
        <taxon>Bacteria</taxon>
        <taxon>Bacillati</taxon>
        <taxon>Bacillota</taxon>
        <taxon>Clostridia</taxon>
        <taxon>Lachnospirales</taxon>
        <taxon>Lachnospiraceae</taxon>
        <taxon>Oribacterium</taxon>
    </lineage>
</organism>
<gene>
    <name evidence="1" type="ORF">HNQ46_000009</name>
</gene>
<proteinExistence type="predicted"/>
<name>A0A7W9SD85_9FIRM</name>
<dbReference type="RefSeq" id="WP_183681310.1">
    <property type="nucleotide sequence ID" value="NZ_JACHHH010000001.1"/>
</dbReference>
<dbReference type="AlphaFoldDB" id="A0A7W9SD85"/>
<evidence type="ECO:0000313" key="1">
    <source>
        <dbReference type="EMBL" id="MBB6040048.1"/>
    </source>
</evidence>
<evidence type="ECO:0000313" key="2">
    <source>
        <dbReference type="Proteomes" id="UP000522163"/>
    </source>
</evidence>
<accession>A0A7W9SD85</accession>
<dbReference type="EMBL" id="JACHHH010000001">
    <property type="protein sequence ID" value="MBB6040048.1"/>
    <property type="molecule type" value="Genomic_DNA"/>
</dbReference>
<reference evidence="1 2" key="1">
    <citation type="submission" date="2020-08" db="EMBL/GenBank/DDBJ databases">
        <title>Genomic Encyclopedia of Type Strains, Phase IV (KMG-IV): sequencing the most valuable type-strain genomes for metagenomic binning, comparative biology and taxonomic classification.</title>
        <authorList>
            <person name="Goeker M."/>
        </authorList>
    </citation>
    <scope>NUCLEOTIDE SEQUENCE [LARGE SCALE GENOMIC DNA]</scope>
    <source>
        <strain evidence="1 2">DSM 17245</strain>
    </source>
</reference>
<comment type="caution">
    <text evidence="1">The sequence shown here is derived from an EMBL/GenBank/DDBJ whole genome shotgun (WGS) entry which is preliminary data.</text>
</comment>
<dbReference type="GeneID" id="85013583"/>
<sequence>MKKIQEAFLYFLSENAIMQKTFFLIIWKDFQIPLKDNKAQKSKTRKQEE</sequence>
<protein>
    <submittedName>
        <fullName evidence="1">Uncharacterized protein</fullName>
    </submittedName>
</protein>
<dbReference type="Proteomes" id="UP000522163">
    <property type="component" value="Unassembled WGS sequence"/>
</dbReference>